<comment type="caution">
    <text evidence="1">The sequence shown here is derived from an EMBL/GenBank/DDBJ whole genome shotgun (WGS) entry which is preliminary data.</text>
</comment>
<gene>
    <name evidence="1" type="ORF">V1I91_03070</name>
</gene>
<evidence type="ECO:0008006" key="3">
    <source>
        <dbReference type="Google" id="ProtNLM"/>
    </source>
</evidence>
<name>A0ABU7IPZ8_9FLAO</name>
<evidence type="ECO:0000313" key="2">
    <source>
        <dbReference type="Proteomes" id="UP001356308"/>
    </source>
</evidence>
<protein>
    <recommendedName>
        <fullName evidence="3">DUF4252 domain-containing protein</fullName>
    </recommendedName>
</protein>
<proteinExistence type="predicted"/>
<dbReference type="RefSeq" id="WP_272649855.1">
    <property type="nucleotide sequence ID" value="NZ_JAZDDG010000001.1"/>
</dbReference>
<evidence type="ECO:0000313" key="1">
    <source>
        <dbReference type="EMBL" id="MEE1975034.1"/>
    </source>
</evidence>
<sequence>MKALLIIFFVSVLFLPIDVQEARELYPMAIDDAEVADSLYKKLTAINLENNATLYGYKGAAYTLKAKHAKGIKEKKTYFKEGVAMIESAIALDPENVELRFVRLSVQENAPKIVNYREDLESDKSFILKKYPQIKDPTIKELIKKYSKDSKVFSEEEKATL</sequence>
<reference evidence="1 2" key="1">
    <citation type="submission" date="2024-01" db="EMBL/GenBank/DDBJ databases">
        <title>Maribacter spp. originated from different algae showed divergent polysaccharides utilization ability.</title>
        <authorList>
            <person name="Wang H."/>
            <person name="Wu Y."/>
        </authorList>
    </citation>
    <scope>NUCLEOTIDE SEQUENCE [LARGE SCALE GENOMIC DNA]</scope>
    <source>
        <strain evidence="1 2">PR1</strain>
    </source>
</reference>
<dbReference type="Proteomes" id="UP001356308">
    <property type="component" value="Unassembled WGS sequence"/>
</dbReference>
<accession>A0ABU7IPZ8</accession>
<organism evidence="1 2">
    <name type="scientific">Maribacter cobaltidurans</name>
    <dbReference type="NCBI Taxonomy" id="1178778"/>
    <lineage>
        <taxon>Bacteria</taxon>
        <taxon>Pseudomonadati</taxon>
        <taxon>Bacteroidota</taxon>
        <taxon>Flavobacteriia</taxon>
        <taxon>Flavobacteriales</taxon>
        <taxon>Flavobacteriaceae</taxon>
        <taxon>Maribacter</taxon>
    </lineage>
</organism>
<keyword evidence="2" id="KW-1185">Reference proteome</keyword>
<dbReference type="EMBL" id="JAZDDG010000001">
    <property type="protein sequence ID" value="MEE1975034.1"/>
    <property type="molecule type" value="Genomic_DNA"/>
</dbReference>